<proteinExistence type="predicted"/>
<evidence type="ECO:0000313" key="3">
    <source>
        <dbReference type="Proteomes" id="UP000582837"/>
    </source>
</evidence>
<dbReference type="AlphaFoldDB" id="A0A841H3M0"/>
<dbReference type="Proteomes" id="UP000582837">
    <property type="component" value="Unassembled WGS sequence"/>
</dbReference>
<comment type="caution">
    <text evidence="2">The sequence shown here is derived from an EMBL/GenBank/DDBJ whole genome shotgun (WGS) entry which is preliminary data.</text>
</comment>
<reference evidence="2 3" key="1">
    <citation type="submission" date="2020-08" db="EMBL/GenBank/DDBJ databases">
        <title>Genomic Encyclopedia of Type Strains, Phase IV (KMG-IV): sequencing the most valuable type-strain genomes for metagenomic binning, comparative biology and taxonomic classification.</title>
        <authorList>
            <person name="Goeker M."/>
        </authorList>
    </citation>
    <scope>NUCLEOTIDE SEQUENCE [LARGE SCALE GENOMIC DNA]</scope>
    <source>
        <strain evidence="2 3">DSM 29007</strain>
    </source>
</reference>
<name>A0A841H3M0_9BACT</name>
<evidence type="ECO:0000256" key="1">
    <source>
        <dbReference type="SAM" id="MobiDB-lite"/>
    </source>
</evidence>
<dbReference type="RefSeq" id="WP_170038219.1">
    <property type="nucleotide sequence ID" value="NZ_JABDTL010000002.1"/>
</dbReference>
<dbReference type="EMBL" id="JACHIA010000015">
    <property type="protein sequence ID" value="MBB6072506.1"/>
    <property type="molecule type" value="Genomic_DNA"/>
</dbReference>
<accession>A0A841H3M0</accession>
<keyword evidence="3" id="KW-1185">Reference proteome</keyword>
<protein>
    <submittedName>
        <fullName evidence="2">Thioredoxin-like negative regulator of GroEL</fullName>
    </submittedName>
</protein>
<feature type="region of interest" description="Disordered" evidence="1">
    <location>
        <begin position="79"/>
        <end position="102"/>
    </location>
</feature>
<gene>
    <name evidence="2" type="ORF">HNQ61_004168</name>
</gene>
<evidence type="ECO:0000313" key="2">
    <source>
        <dbReference type="EMBL" id="MBB6072506.1"/>
    </source>
</evidence>
<organism evidence="2 3">
    <name type="scientific">Longimicrobium terrae</name>
    <dbReference type="NCBI Taxonomy" id="1639882"/>
    <lineage>
        <taxon>Bacteria</taxon>
        <taxon>Pseudomonadati</taxon>
        <taxon>Gemmatimonadota</taxon>
        <taxon>Longimicrobiia</taxon>
        <taxon>Longimicrobiales</taxon>
        <taxon>Longimicrobiaceae</taxon>
        <taxon>Longimicrobium</taxon>
    </lineage>
</organism>
<sequence length="112" mass="12607">MREEIKTLSPGTDAGREQARLELGEEMRVADHAVQRECARGARVSQFAMQLAGVQMILRRRQGPAAFRRLKQMINRKQAGGGELKRATRRYGGQEKGANRGPDIMFIQRIGQ</sequence>